<dbReference type="RefSeq" id="WP_087457054.1">
    <property type="nucleotide sequence ID" value="NZ_CP021434.1"/>
</dbReference>
<evidence type="ECO:0000313" key="2">
    <source>
        <dbReference type="EMBL" id="ARU61681.1"/>
    </source>
</evidence>
<dbReference type="KEGG" id="tum:CBW65_12115"/>
<dbReference type="AlphaFoldDB" id="A0A1Y0IMD7"/>
<name>A0A1Y0IMD7_9BACL</name>
<dbReference type="Proteomes" id="UP000195437">
    <property type="component" value="Chromosome"/>
</dbReference>
<gene>
    <name evidence="2" type="ORF">CBW65_12115</name>
</gene>
<evidence type="ECO:0008006" key="4">
    <source>
        <dbReference type="Google" id="ProtNLM"/>
    </source>
</evidence>
<evidence type="ECO:0000313" key="3">
    <source>
        <dbReference type="Proteomes" id="UP000195437"/>
    </source>
</evidence>
<sequence length="123" mass="14064">MSGTEIKIKRRDIMTAQSVADLLRRLADSIEEQHSFNFDGLPIMVANQVQVRQDYKKEGLEHKYELTLSWDEELVDQFKIDGDKGKRTTDDDQDDLHDSDDNVPPPPLDLPGADDQPGIRSRE</sequence>
<organism evidence="2 3">
    <name type="scientific">Tumebacillus avium</name>
    <dbReference type="NCBI Taxonomy" id="1903704"/>
    <lineage>
        <taxon>Bacteria</taxon>
        <taxon>Bacillati</taxon>
        <taxon>Bacillota</taxon>
        <taxon>Bacilli</taxon>
        <taxon>Bacillales</taxon>
        <taxon>Alicyclobacillaceae</taxon>
        <taxon>Tumebacillus</taxon>
    </lineage>
</organism>
<proteinExistence type="predicted"/>
<dbReference type="EMBL" id="CP021434">
    <property type="protein sequence ID" value="ARU61681.1"/>
    <property type="molecule type" value="Genomic_DNA"/>
</dbReference>
<protein>
    <recommendedName>
        <fullName evidence="4">Amphi-Trp domain-containing protein</fullName>
    </recommendedName>
</protein>
<evidence type="ECO:0000256" key="1">
    <source>
        <dbReference type="SAM" id="MobiDB-lite"/>
    </source>
</evidence>
<reference evidence="3" key="1">
    <citation type="submission" date="2017-05" db="EMBL/GenBank/DDBJ databases">
        <authorList>
            <person name="Sung H."/>
        </authorList>
    </citation>
    <scope>NUCLEOTIDE SEQUENCE [LARGE SCALE GENOMIC DNA]</scope>
    <source>
        <strain evidence="3">AR23208</strain>
    </source>
</reference>
<accession>A0A1Y0IMD7</accession>
<feature type="region of interest" description="Disordered" evidence="1">
    <location>
        <begin position="80"/>
        <end position="123"/>
    </location>
</feature>
<dbReference type="OrthoDB" id="2382277at2"/>
<feature type="compositionally biased region" description="Basic and acidic residues" evidence="1">
    <location>
        <begin position="80"/>
        <end position="90"/>
    </location>
</feature>
<keyword evidence="3" id="KW-1185">Reference proteome</keyword>